<keyword evidence="2" id="KW-1185">Reference proteome</keyword>
<dbReference type="Proteomes" id="UP001060085">
    <property type="component" value="Linkage Group LG02"/>
</dbReference>
<proteinExistence type="predicted"/>
<reference evidence="2" key="1">
    <citation type="journal article" date="2023" name="Nat. Plants">
        <title>Single-cell RNA sequencing provides a high-resolution roadmap for understanding the multicellular compartmentation of specialized metabolism.</title>
        <authorList>
            <person name="Sun S."/>
            <person name="Shen X."/>
            <person name="Li Y."/>
            <person name="Li Y."/>
            <person name="Wang S."/>
            <person name="Li R."/>
            <person name="Zhang H."/>
            <person name="Shen G."/>
            <person name="Guo B."/>
            <person name="Wei J."/>
            <person name="Xu J."/>
            <person name="St-Pierre B."/>
            <person name="Chen S."/>
            <person name="Sun C."/>
        </authorList>
    </citation>
    <scope>NUCLEOTIDE SEQUENCE [LARGE SCALE GENOMIC DNA]</scope>
</reference>
<sequence>MVRTVYCTQGLSLRCHRGNSPEERTFKVNRPQLKLYFGEDPNNLPKIETTLHEKVVVYYPSLVKEFYTSITRKNNKDLINIKTTVNGAWKHGEASHDLGTYPRPNTGYSRIIWNTIDLSPRMRLVSGLVEEKEDEGEEVEGNDEEYDEFDSSIRATLEQMQVRQTNTQDALVDIQDTLRH</sequence>
<dbReference type="EMBL" id="CM044702">
    <property type="protein sequence ID" value="KAI5677082.1"/>
    <property type="molecule type" value="Genomic_DNA"/>
</dbReference>
<organism evidence="1 2">
    <name type="scientific">Catharanthus roseus</name>
    <name type="common">Madagascar periwinkle</name>
    <name type="synonym">Vinca rosea</name>
    <dbReference type="NCBI Taxonomy" id="4058"/>
    <lineage>
        <taxon>Eukaryota</taxon>
        <taxon>Viridiplantae</taxon>
        <taxon>Streptophyta</taxon>
        <taxon>Embryophyta</taxon>
        <taxon>Tracheophyta</taxon>
        <taxon>Spermatophyta</taxon>
        <taxon>Magnoliopsida</taxon>
        <taxon>eudicotyledons</taxon>
        <taxon>Gunneridae</taxon>
        <taxon>Pentapetalae</taxon>
        <taxon>asterids</taxon>
        <taxon>lamiids</taxon>
        <taxon>Gentianales</taxon>
        <taxon>Apocynaceae</taxon>
        <taxon>Rauvolfioideae</taxon>
        <taxon>Vinceae</taxon>
        <taxon>Catharanthinae</taxon>
        <taxon>Catharanthus</taxon>
    </lineage>
</organism>
<accession>A0ACC0BWV9</accession>
<name>A0ACC0BWV9_CATRO</name>
<protein>
    <submittedName>
        <fullName evidence="1">Uncharacterized protein</fullName>
    </submittedName>
</protein>
<comment type="caution">
    <text evidence="1">The sequence shown here is derived from an EMBL/GenBank/DDBJ whole genome shotgun (WGS) entry which is preliminary data.</text>
</comment>
<evidence type="ECO:0000313" key="1">
    <source>
        <dbReference type="EMBL" id="KAI5677082.1"/>
    </source>
</evidence>
<evidence type="ECO:0000313" key="2">
    <source>
        <dbReference type="Proteomes" id="UP001060085"/>
    </source>
</evidence>
<gene>
    <name evidence="1" type="ORF">M9H77_08032</name>
</gene>